<name>A0A133KLX0_BIFBI</name>
<evidence type="ECO:0000256" key="1">
    <source>
        <dbReference type="ARBA" id="ARBA00001927"/>
    </source>
</evidence>
<evidence type="ECO:0000313" key="16">
    <source>
        <dbReference type="EMBL" id="KWZ80512.1"/>
    </source>
</evidence>
<dbReference type="InterPro" id="IPR004489">
    <property type="entry name" value="Succ_DH/fum_Rdtase_Fe-S"/>
</dbReference>
<dbReference type="Pfam" id="PF13183">
    <property type="entry name" value="Fer4_8"/>
    <property type="match status" value="1"/>
</dbReference>
<comment type="cofactor">
    <cofactor evidence="2">
        <name>[4Fe-4S] cluster</name>
        <dbReference type="ChEBI" id="CHEBI:49883"/>
    </cofactor>
</comment>
<dbReference type="InterPro" id="IPR036010">
    <property type="entry name" value="2Fe-2S_ferredoxin-like_sf"/>
</dbReference>
<proteinExistence type="inferred from homology"/>
<reference evidence="16 17" key="1">
    <citation type="submission" date="2016-01" db="EMBL/GenBank/DDBJ databases">
        <authorList>
            <person name="Oliw E.H."/>
        </authorList>
    </citation>
    <scope>NUCLEOTIDE SEQUENCE [LARGE SCALE GENOMIC DNA]</scope>
    <source>
        <strain evidence="16 17">MJR8628B</strain>
    </source>
</reference>
<dbReference type="Gene3D" id="3.10.20.30">
    <property type="match status" value="1"/>
</dbReference>
<keyword evidence="8" id="KW-0479">Metal-binding</keyword>
<keyword evidence="7" id="KW-0001">2Fe-2S</keyword>
<keyword evidence="9" id="KW-0560">Oxidoreductase</keyword>
<dbReference type="InterPro" id="IPR017896">
    <property type="entry name" value="4Fe4S_Fe-S-bd"/>
</dbReference>
<dbReference type="GO" id="GO:0051538">
    <property type="term" value="F:3 iron, 4 sulfur cluster binding"/>
    <property type="evidence" value="ECO:0007669"/>
    <property type="project" value="UniProtKB-KW"/>
</dbReference>
<dbReference type="GO" id="GO:0046872">
    <property type="term" value="F:metal ion binding"/>
    <property type="evidence" value="ECO:0007669"/>
    <property type="project" value="UniProtKB-KW"/>
</dbReference>
<evidence type="ECO:0000259" key="15">
    <source>
        <dbReference type="PROSITE" id="PS51379"/>
    </source>
</evidence>
<dbReference type="SUPFAM" id="SSF54292">
    <property type="entry name" value="2Fe-2S ferredoxin-like"/>
    <property type="match status" value="1"/>
</dbReference>
<keyword evidence="12" id="KW-0003">3Fe-4S</keyword>
<feature type="domain" description="4Fe-4S ferredoxin-type" evidence="15">
    <location>
        <begin position="251"/>
        <end position="275"/>
    </location>
</feature>
<dbReference type="GO" id="GO:0022904">
    <property type="term" value="P:respiratory electron transport chain"/>
    <property type="evidence" value="ECO:0007669"/>
    <property type="project" value="TreeGrafter"/>
</dbReference>
<dbReference type="InterPro" id="IPR050573">
    <property type="entry name" value="SDH/FRD_Iron-Sulfur"/>
</dbReference>
<dbReference type="AlphaFoldDB" id="A0A133KLX0"/>
<dbReference type="Gene3D" id="1.10.1060.10">
    <property type="entry name" value="Alpha-helical ferredoxin"/>
    <property type="match status" value="1"/>
</dbReference>
<dbReference type="PATRIC" id="fig|1681.53.peg.1617"/>
<keyword evidence="5" id="KW-0004">4Fe-4S</keyword>
<evidence type="ECO:0000256" key="14">
    <source>
        <dbReference type="SAM" id="MobiDB-lite"/>
    </source>
</evidence>
<dbReference type="PROSITE" id="PS00198">
    <property type="entry name" value="4FE4S_FER_1"/>
    <property type="match status" value="1"/>
</dbReference>
<keyword evidence="6" id="KW-0816">Tricarboxylic acid cycle</keyword>
<dbReference type="InterPro" id="IPR009051">
    <property type="entry name" value="Helical_ferredxn"/>
</dbReference>
<dbReference type="NCBIfam" id="TIGR00384">
    <property type="entry name" value="dhsB"/>
    <property type="match status" value="1"/>
</dbReference>
<keyword evidence="11" id="KW-0411">Iron-sulfur</keyword>
<evidence type="ECO:0000256" key="11">
    <source>
        <dbReference type="ARBA" id="ARBA00023014"/>
    </source>
</evidence>
<evidence type="ECO:0000256" key="10">
    <source>
        <dbReference type="ARBA" id="ARBA00023004"/>
    </source>
</evidence>
<evidence type="ECO:0000256" key="5">
    <source>
        <dbReference type="ARBA" id="ARBA00022485"/>
    </source>
</evidence>
<dbReference type="GO" id="GO:0008177">
    <property type="term" value="F:succinate dehydrogenase (quinone) activity"/>
    <property type="evidence" value="ECO:0007669"/>
    <property type="project" value="UniProtKB-EC"/>
</dbReference>
<evidence type="ECO:0000256" key="8">
    <source>
        <dbReference type="ARBA" id="ARBA00022723"/>
    </source>
</evidence>
<feature type="compositionally biased region" description="Low complexity" evidence="14">
    <location>
        <begin position="59"/>
        <end position="71"/>
    </location>
</feature>
<dbReference type="InterPro" id="IPR017900">
    <property type="entry name" value="4Fe4S_Fe_S_CS"/>
</dbReference>
<dbReference type="PANTHER" id="PTHR11921:SF29">
    <property type="entry name" value="SUCCINATE DEHYDROGENASE [UBIQUINONE] IRON-SULFUR SUBUNIT, MITOCHONDRIAL"/>
    <property type="match status" value="1"/>
</dbReference>
<evidence type="ECO:0000256" key="6">
    <source>
        <dbReference type="ARBA" id="ARBA00022532"/>
    </source>
</evidence>
<dbReference type="SUPFAM" id="SSF46548">
    <property type="entry name" value="alpha-helical ferredoxin"/>
    <property type="match status" value="1"/>
</dbReference>
<accession>A0A133KLX0</accession>
<feature type="region of interest" description="Disordered" evidence="14">
    <location>
        <begin position="151"/>
        <end position="182"/>
    </location>
</feature>
<evidence type="ECO:0000256" key="9">
    <source>
        <dbReference type="ARBA" id="ARBA00023002"/>
    </source>
</evidence>
<evidence type="ECO:0000256" key="7">
    <source>
        <dbReference type="ARBA" id="ARBA00022714"/>
    </source>
</evidence>
<evidence type="ECO:0000256" key="13">
    <source>
        <dbReference type="ARBA" id="ARBA00034078"/>
    </source>
</evidence>
<dbReference type="InterPro" id="IPR012675">
    <property type="entry name" value="Beta-grasp_dom_sf"/>
</dbReference>
<dbReference type="GO" id="GO:0051539">
    <property type="term" value="F:4 iron, 4 sulfur cluster binding"/>
    <property type="evidence" value="ECO:0007669"/>
    <property type="project" value="UniProtKB-KW"/>
</dbReference>
<evidence type="ECO:0000313" key="17">
    <source>
        <dbReference type="Proteomes" id="UP000070092"/>
    </source>
</evidence>
<dbReference type="PANTHER" id="PTHR11921">
    <property type="entry name" value="SUCCINATE DEHYDROGENASE IRON-SULFUR PROTEIN"/>
    <property type="match status" value="1"/>
</dbReference>
<organism evidence="16 17">
    <name type="scientific">Bifidobacterium bifidum</name>
    <dbReference type="NCBI Taxonomy" id="1681"/>
    <lineage>
        <taxon>Bacteria</taxon>
        <taxon>Bacillati</taxon>
        <taxon>Actinomycetota</taxon>
        <taxon>Actinomycetes</taxon>
        <taxon>Bifidobacteriales</taxon>
        <taxon>Bifidobacteriaceae</taxon>
        <taxon>Bifidobacterium</taxon>
    </lineage>
</organism>
<evidence type="ECO:0000256" key="2">
    <source>
        <dbReference type="ARBA" id="ARBA00001966"/>
    </source>
</evidence>
<evidence type="ECO:0000256" key="4">
    <source>
        <dbReference type="ARBA" id="ARBA00012792"/>
    </source>
</evidence>
<keyword evidence="10" id="KW-0408">Iron</keyword>
<comment type="cofactor">
    <cofactor evidence="1">
        <name>[3Fe-4S] cluster</name>
        <dbReference type="ChEBI" id="CHEBI:21137"/>
    </cofactor>
</comment>
<comment type="cofactor">
    <cofactor evidence="13">
        <name>[2Fe-2S] cluster</name>
        <dbReference type="ChEBI" id="CHEBI:190135"/>
    </cofactor>
</comment>
<protein>
    <recommendedName>
        <fullName evidence="4">succinate dehydrogenase</fullName>
        <ecNumber evidence="4">1.3.5.1</ecNumber>
    </recommendedName>
</protein>
<dbReference type="EC" id="1.3.5.1" evidence="4"/>
<evidence type="ECO:0000256" key="12">
    <source>
        <dbReference type="ARBA" id="ARBA00023291"/>
    </source>
</evidence>
<comment type="caution">
    <text evidence="16">The sequence shown here is derived from an EMBL/GenBank/DDBJ whole genome shotgun (WGS) entry which is preliminary data.</text>
</comment>
<evidence type="ECO:0000256" key="3">
    <source>
        <dbReference type="ARBA" id="ARBA00009433"/>
    </source>
</evidence>
<comment type="similarity">
    <text evidence="3">Belongs to the succinate dehydrogenase/fumarate reductase iron-sulfur protein family.</text>
</comment>
<dbReference type="Pfam" id="PF13085">
    <property type="entry name" value="Fer2_3"/>
    <property type="match status" value="1"/>
</dbReference>
<feature type="compositionally biased region" description="Basic and acidic residues" evidence="14">
    <location>
        <begin position="156"/>
        <end position="170"/>
    </location>
</feature>
<dbReference type="GO" id="GO:0009055">
    <property type="term" value="F:electron transfer activity"/>
    <property type="evidence" value="ECO:0007669"/>
    <property type="project" value="InterPro"/>
</dbReference>
<gene>
    <name evidence="16" type="ORF">HMPREF3196_01652</name>
</gene>
<dbReference type="GO" id="GO:0006099">
    <property type="term" value="P:tricarboxylic acid cycle"/>
    <property type="evidence" value="ECO:0007669"/>
    <property type="project" value="UniProtKB-KW"/>
</dbReference>
<dbReference type="PROSITE" id="PS51379">
    <property type="entry name" value="4FE4S_FER_2"/>
    <property type="match status" value="1"/>
</dbReference>
<dbReference type="GO" id="GO:0051537">
    <property type="term" value="F:2 iron, 2 sulfur cluster binding"/>
    <property type="evidence" value="ECO:0007669"/>
    <property type="project" value="UniProtKB-KW"/>
</dbReference>
<feature type="region of interest" description="Disordered" evidence="14">
    <location>
        <begin position="41"/>
        <end position="79"/>
    </location>
</feature>
<sequence length="347" mass="37158">MGAPAKAMPYGKLVDDSLTSGGIYMSGSSDALATVTLRVNRFTPRPERDRPARSGSPFAKKSSPFGGASASARRRPRGKQWVQEYTLPVRREDTVLDCLLKIKRTVDPTLAFRYSCGHGMCGSDAVAINGTPTLLCTATVGDWAKPATPIPLADGEGFRRTGDAGDKRSADTTAPEGNSCEDNAGAQSHELGIIELAPLPGFPVQRDLIADIDPMLDQIRKLKPYLQADGVLATTSEGKVDVFEYLQRPEQLAKYELLSNCIACGVCEGACPVYAGGDAFMGPAALISASRFVNDSRDTATDERLDAIDTADGVAACQSVRACSRHCPRGIDVGEEMWQIVARVRER</sequence>
<dbReference type="EMBL" id="LRPO01000044">
    <property type="protein sequence ID" value="KWZ80512.1"/>
    <property type="molecule type" value="Genomic_DNA"/>
</dbReference>
<dbReference type="InterPro" id="IPR025192">
    <property type="entry name" value="Succ_DH/fum_Rdtase_N"/>
</dbReference>
<dbReference type="Proteomes" id="UP000070092">
    <property type="component" value="Unassembled WGS sequence"/>
</dbReference>